<sequence>MRLSKSSINLQVSLSAGILIVAVFIAMAILLGRHVGSRFSVAEEREVSLSRDGMVRLLSAYNNTLKENVVRTAHLFWDSFPGGFTLDSGLVKVADRDVPTIKAGEVMLNNHFAQVDNFAERTGGNATIFVKQGDDFVRVSTSVKKENGERAIGTLLDRQSPAYAKMKAGEAYTGRVTLFGKQFMTHYQPIKDASGQLIGILYIGLDFTQSLDKIKQDLKTQHQNDGGFSFAVDMRPGKPFGHVEFHPTLEGKNVISDDKLAGAAALKSMLDSGQGTSVFNWSDEKGATHTWLVSFSQVPDWGWVVGTARDLDEIHAVGASVRNIVLVGSLLAAVLLSVLLSLMLRKMVTRPLQGVLQDLSMLAQGNFRMPVTMNRQDELGQLQRAIHDVQQATSSAIAEITKASSDVGHAAEQIHLATETVLQGATVQSNAAEAMAATVEQMSVSISRLADGAKDAEFLSRNSGDLSQSGAEVISKATGAMTQIANSVKDASKEVHFMGEQSARISSIVSVINEIADQTNLLALNAAIESARAGEQGRGFSVVADEVRKLAERTAQSTREIAEMIDSVQGATKRAVSIMDQGVAMVEDGVNLASAAGQSISQIRDSSFQVVQRVEEMTAALDEQNAGGQDVARHVQGIAVMASQTSQQTNELESLVTRLKHDAMLLNKATERFNV</sequence>
<keyword evidence="9" id="KW-1185">Reference proteome</keyword>
<evidence type="ECO:0000259" key="7">
    <source>
        <dbReference type="PROSITE" id="PS50885"/>
    </source>
</evidence>
<dbReference type="CDD" id="cd11386">
    <property type="entry name" value="MCP_signal"/>
    <property type="match status" value="1"/>
</dbReference>
<dbReference type="GO" id="GO:0004888">
    <property type="term" value="F:transmembrane signaling receptor activity"/>
    <property type="evidence" value="ECO:0007669"/>
    <property type="project" value="InterPro"/>
</dbReference>
<keyword evidence="2 4" id="KW-0807">Transducer</keyword>
<keyword evidence="5" id="KW-0812">Transmembrane</keyword>
<dbReference type="SUPFAM" id="SSF58104">
    <property type="entry name" value="Methyl-accepting chemotaxis protein (MCP) signaling domain"/>
    <property type="match status" value="1"/>
</dbReference>
<dbReference type="PROSITE" id="PS50111">
    <property type="entry name" value="CHEMOTAXIS_TRANSDUC_2"/>
    <property type="match status" value="1"/>
</dbReference>
<dbReference type="InterPro" id="IPR033462">
    <property type="entry name" value="Cache_3-Cache_2"/>
</dbReference>
<dbReference type="FunFam" id="1.10.287.950:FF:000001">
    <property type="entry name" value="Methyl-accepting chemotaxis sensory transducer"/>
    <property type="match status" value="1"/>
</dbReference>
<dbReference type="GO" id="GO:0016020">
    <property type="term" value="C:membrane"/>
    <property type="evidence" value="ECO:0007669"/>
    <property type="project" value="UniProtKB-SubCell"/>
</dbReference>
<dbReference type="Proteomes" id="UP000575898">
    <property type="component" value="Unassembled WGS sequence"/>
</dbReference>
<protein>
    <submittedName>
        <fullName evidence="8">Methyl-accepting chemotaxis protein</fullName>
    </submittedName>
</protein>
<organism evidence="8 9">
    <name type="scientific">Chitinivorax tropicus</name>
    <dbReference type="NCBI Taxonomy" id="714531"/>
    <lineage>
        <taxon>Bacteria</taxon>
        <taxon>Pseudomonadati</taxon>
        <taxon>Pseudomonadota</taxon>
        <taxon>Betaproteobacteria</taxon>
        <taxon>Chitinivorax</taxon>
    </lineage>
</organism>
<dbReference type="PRINTS" id="PR00260">
    <property type="entry name" value="CHEMTRNSDUCR"/>
</dbReference>
<feature type="transmembrane region" description="Helical" evidence="5">
    <location>
        <begin position="12"/>
        <end position="31"/>
    </location>
</feature>
<dbReference type="InterPro" id="IPR029151">
    <property type="entry name" value="Sensor-like_sf"/>
</dbReference>
<dbReference type="GO" id="GO:0007165">
    <property type="term" value="P:signal transduction"/>
    <property type="evidence" value="ECO:0007669"/>
    <property type="project" value="UniProtKB-KW"/>
</dbReference>
<evidence type="ECO:0000313" key="9">
    <source>
        <dbReference type="Proteomes" id="UP000575898"/>
    </source>
</evidence>
<evidence type="ECO:0000313" key="8">
    <source>
        <dbReference type="EMBL" id="MBB5017697.1"/>
    </source>
</evidence>
<dbReference type="PANTHER" id="PTHR32089:SF112">
    <property type="entry name" value="LYSOZYME-LIKE PROTEIN-RELATED"/>
    <property type="match status" value="1"/>
</dbReference>
<keyword evidence="5" id="KW-0472">Membrane</keyword>
<dbReference type="Gene3D" id="1.10.287.950">
    <property type="entry name" value="Methyl-accepting chemotaxis protein"/>
    <property type="match status" value="1"/>
</dbReference>
<evidence type="ECO:0000256" key="3">
    <source>
        <dbReference type="ARBA" id="ARBA00029447"/>
    </source>
</evidence>
<dbReference type="CDD" id="cd06225">
    <property type="entry name" value="HAMP"/>
    <property type="match status" value="1"/>
</dbReference>
<accession>A0A840MLE4</accession>
<evidence type="ECO:0000256" key="5">
    <source>
        <dbReference type="SAM" id="Phobius"/>
    </source>
</evidence>
<dbReference type="InterPro" id="IPR003660">
    <property type="entry name" value="HAMP_dom"/>
</dbReference>
<dbReference type="Pfam" id="PF00015">
    <property type="entry name" value="MCPsignal"/>
    <property type="match status" value="1"/>
</dbReference>
<comment type="caution">
    <text evidence="8">The sequence shown here is derived from an EMBL/GenBank/DDBJ whole genome shotgun (WGS) entry which is preliminary data.</text>
</comment>
<dbReference type="InterPro" id="IPR004089">
    <property type="entry name" value="MCPsignal_dom"/>
</dbReference>
<comment type="subcellular location">
    <subcellularLocation>
        <location evidence="1">Membrane</location>
    </subcellularLocation>
</comment>
<dbReference type="InterPro" id="IPR004090">
    <property type="entry name" value="Chemotax_Me-accpt_rcpt"/>
</dbReference>
<dbReference type="Gene3D" id="3.30.450.20">
    <property type="entry name" value="PAS domain"/>
    <property type="match status" value="1"/>
</dbReference>
<name>A0A840MLE4_9PROT</name>
<feature type="domain" description="HAMP" evidence="7">
    <location>
        <begin position="346"/>
        <end position="398"/>
    </location>
</feature>
<dbReference type="Pfam" id="PF17201">
    <property type="entry name" value="Cache_3-Cache_2"/>
    <property type="match status" value="1"/>
</dbReference>
<dbReference type="SUPFAM" id="SSF103190">
    <property type="entry name" value="Sensory domain-like"/>
    <property type="match status" value="1"/>
</dbReference>
<gene>
    <name evidence="8" type="ORF">HNQ59_000966</name>
</gene>
<keyword evidence="5" id="KW-1133">Transmembrane helix</keyword>
<evidence type="ECO:0000256" key="1">
    <source>
        <dbReference type="ARBA" id="ARBA00004370"/>
    </source>
</evidence>
<evidence type="ECO:0000256" key="2">
    <source>
        <dbReference type="ARBA" id="ARBA00023224"/>
    </source>
</evidence>
<evidence type="ECO:0000256" key="4">
    <source>
        <dbReference type="PROSITE-ProRule" id="PRU00284"/>
    </source>
</evidence>
<proteinExistence type="inferred from homology"/>
<feature type="domain" description="Methyl-accepting transducer" evidence="6">
    <location>
        <begin position="403"/>
        <end position="639"/>
    </location>
</feature>
<evidence type="ECO:0000259" key="6">
    <source>
        <dbReference type="PROSITE" id="PS50111"/>
    </source>
</evidence>
<comment type="similarity">
    <text evidence="3">Belongs to the methyl-accepting chemotaxis (MCP) protein family.</text>
</comment>
<dbReference type="SMART" id="SM00283">
    <property type="entry name" value="MA"/>
    <property type="match status" value="1"/>
</dbReference>
<dbReference type="AlphaFoldDB" id="A0A840MLE4"/>
<dbReference type="GO" id="GO:0006935">
    <property type="term" value="P:chemotaxis"/>
    <property type="evidence" value="ECO:0007669"/>
    <property type="project" value="InterPro"/>
</dbReference>
<dbReference type="EMBL" id="JACHHY010000004">
    <property type="protein sequence ID" value="MBB5017697.1"/>
    <property type="molecule type" value="Genomic_DNA"/>
</dbReference>
<dbReference type="PANTHER" id="PTHR32089">
    <property type="entry name" value="METHYL-ACCEPTING CHEMOTAXIS PROTEIN MCPB"/>
    <property type="match status" value="1"/>
</dbReference>
<dbReference type="RefSeq" id="WP_184035886.1">
    <property type="nucleotide sequence ID" value="NZ_JACHHY010000004.1"/>
</dbReference>
<feature type="transmembrane region" description="Helical" evidence="5">
    <location>
        <begin position="324"/>
        <end position="344"/>
    </location>
</feature>
<reference evidence="8 9" key="1">
    <citation type="submission" date="2020-08" db="EMBL/GenBank/DDBJ databases">
        <title>Genomic Encyclopedia of Type Strains, Phase IV (KMG-IV): sequencing the most valuable type-strain genomes for metagenomic binning, comparative biology and taxonomic classification.</title>
        <authorList>
            <person name="Goeker M."/>
        </authorList>
    </citation>
    <scope>NUCLEOTIDE SEQUENCE [LARGE SCALE GENOMIC DNA]</scope>
    <source>
        <strain evidence="8 9">DSM 27165</strain>
    </source>
</reference>
<dbReference type="PROSITE" id="PS50885">
    <property type="entry name" value="HAMP"/>
    <property type="match status" value="1"/>
</dbReference>